<evidence type="ECO:0000313" key="4">
    <source>
        <dbReference type="Proteomes" id="UP000594220"/>
    </source>
</evidence>
<organism evidence="3 4">
    <name type="scientific">Crocodylus porosus</name>
    <name type="common">Saltwater crocodile</name>
    <name type="synonym">Estuarine crocodile</name>
    <dbReference type="NCBI Taxonomy" id="8502"/>
    <lineage>
        <taxon>Eukaryota</taxon>
        <taxon>Metazoa</taxon>
        <taxon>Chordata</taxon>
        <taxon>Craniata</taxon>
        <taxon>Vertebrata</taxon>
        <taxon>Euteleostomi</taxon>
        <taxon>Archelosauria</taxon>
        <taxon>Archosauria</taxon>
        <taxon>Crocodylia</taxon>
        <taxon>Longirostres</taxon>
        <taxon>Crocodylidae</taxon>
        <taxon>Crocodylus</taxon>
    </lineage>
</organism>
<dbReference type="GeneTree" id="ENSGT00390000001545"/>
<reference evidence="3" key="2">
    <citation type="submission" date="2025-09" db="UniProtKB">
        <authorList>
            <consortium name="Ensembl"/>
        </authorList>
    </citation>
    <scope>IDENTIFICATION</scope>
</reference>
<protein>
    <submittedName>
        <fullName evidence="3">Leucine rich repeat containing 56</fullName>
    </submittedName>
</protein>
<keyword evidence="4" id="KW-1185">Reference proteome</keyword>
<accession>A0A7M4ESX2</accession>
<evidence type="ECO:0000256" key="2">
    <source>
        <dbReference type="ARBA" id="ARBA00022737"/>
    </source>
</evidence>
<dbReference type="InterPro" id="IPR025875">
    <property type="entry name" value="Leu-rich_rpt_4"/>
</dbReference>
<reference evidence="3" key="1">
    <citation type="submission" date="2025-08" db="UniProtKB">
        <authorList>
            <consortium name="Ensembl"/>
        </authorList>
    </citation>
    <scope>IDENTIFICATION</scope>
</reference>
<name>A0A7M4ESX2_CROPO</name>
<dbReference type="PANTHER" id="PTHR22708:SF0">
    <property type="entry name" value="LEUCINE-RICH REPEAT-CONTAINING PROTEIN 56"/>
    <property type="match status" value="1"/>
</dbReference>
<dbReference type="Gene3D" id="3.80.10.10">
    <property type="entry name" value="Ribonuclease Inhibitor"/>
    <property type="match status" value="1"/>
</dbReference>
<dbReference type="OMA" id="EYISPHK"/>
<evidence type="ECO:0000313" key="3">
    <source>
        <dbReference type="Ensembl" id="ENSCPRP00005014289.1"/>
    </source>
</evidence>
<evidence type="ECO:0000256" key="1">
    <source>
        <dbReference type="ARBA" id="ARBA00022614"/>
    </source>
</evidence>
<dbReference type="InterPro" id="IPR032675">
    <property type="entry name" value="LRR_dom_sf"/>
</dbReference>
<sequence>MELNWNTGRIPRPGSATIRVTDMGWQGLLNPCPLIKDDGELFMDEYLSLSKLKALTGVDDLRQVKALEMRVDTRENSLQNFGAYLPSLRQLKLNNSLLASVRDLGTTLSHLQVLWMARCGLTDLDGISSFSSLKELYIAYNHISDLSQVCLLDHLEILDLEGNNIEDINQIQYLGLCSKLSSLTVEGNLICLKPSPESSEVPDYNYRAEVKKLIPHLKYLDEVPASQVAIPASRKMSKDWLIVKDSIKEGGLAEDISGLASRLWTLQRPTSAGRCSDAHLLSSSSPVPEFSASDEVFPEDNSSDLTHGNKLSLTLFLLPPSSQLPLQILNPYKSMWPQQHW</sequence>
<gene>
    <name evidence="3" type="primary">LRRC56</name>
</gene>
<keyword evidence="1" id="KW-0433">Leucine-rich repeat</keyword>
<dbReference type="Ensembl" id="ENSCPRT00005016786.1">
    <property type="protein sequence ID" value="ENSCPRP00005014289.1"/>
    <property type="gene ID" value="ENSCPRG00005010068.1"/>
</dbReference>
<dbReference type="Pfam" id="PF12799">
    <property type="entry name" value="LRR_4"/>
    <property type="match status" value="1"/>
</dbReference>
<dbReference type="SUPFAM" id="SSF52058">
    <property type="entry name" value="L domain-like"/>
    <property type="match status" value="1"/>
</dbReference>
<dbReference type="InterPro" id="IPR040091">
    <property type="entry name" value="LRRC56"/>
</dbReference>
<dbReference type="InterPro" id="IPR001611">
    <property type="entry name" value="Leu-rich_rpt"/>
</dbReference>
<keyword evidence="2" id="KW-0677">Repeat</keyword>
<dbReference type="PROSITE" id="PS51450">
    <property type="entry name" value="LRR"/>
    <property type="match status" value="2"/>
</dbReference>
<dbReference type="Proteomes" id="UP000594220">
    <property type="component" value="Unplaced"/>
</dbReference>
<dbReference type="PANTHER" id="PTHR22708">
    <property type="entry name" value="LEUCINE-RICH REPEAT-CONTAINING PROTEIN 56"/>
    <property type="match status" value="1"/>
</dbReference>
<proteinExistence type="predicted"/>
<dbReference type="AlphaFoldDB" id="A0A7M4ESX2"/>